<feature type="active site" description="Proton acceptor" evidence="2">
    <location>
        <position position="121"/>
    </location>
</feature>
<dbReference type="EMBL" id="JXTP01000032">
    <property type="protein sequence ID" value="KIU28305.1"/>
    <property type="molecule type" value="Genomic_DNA"/>
</dbReference>
<dbReference type="SUPFAM" id="SSF55144">
    <property type="entry name" value="LigT-like"/>
    <property type="match status" value="1"/>
</dbReference>
<protein>
    <recommendedName>
        <fullName evidence="2">RNA 2',3'-cyclic phosphodiesterase</fullName>
        <shortName evidence="2">RNA 2',3'-CPDase</shortName>
        <ecNumber evidence="2">3.1.4.58</ecNumber>
    </recommendedName>
</protein>
<keyword evidence="3" id="KW-0436">Ligase</keyword>
<dbReference type="Proteomes" id="UP000033203">
    <property type="component" value="Unassembled WGS sequence"/>
</dbReference>
<dbReference type="PANTHER" id="PTHR35561:SF1">
    <property type="entry name" value="RNA 2',3'-CYCLIC PHOSPHODIESTERASE"/>
    <property type="match status" value="1"/>
</dbReference>
<sequence length="194" mass="20825">MLRLFVALRPPRAIRESLIAAMGGVPHARWQDDEQLHCTLRFLGEVDRPQAEDVAAALGGIHAPAPVVRIAGVGRFEHKGRTDTLWAGLAPHDALRHLARKVDQACVRAGLAPERRAYLPHITLARLPRSAGMVPEIEGWLAVHAGLASVDFACPHIVLYQSHLGHGGASYEPVARWPLVTAAEPALSLPGSAG</sequence>
<dbReference type="Pfam" id="PF13563">
    <property type="entry name" value="2_5_RNA_ligase2"/>
    <property type="match status" value="1"/>
</dbReference>
<dbReference type="AlphaFoldDB" id="A0A0D1M7Y6"/>
<comment type="function">
    <text evidence="2">Hydrolyzes RNA 2',3'-cyclic phosphodiester to an RNA 2'-phosphomonoester.</text>
</comment>
<dbReference type="PANTHER" id="PTHR35561">
    <property type="entry name" value="RNA 2',3'-CYCLIC PHOSPHODIESTERASE"/>
    <property type="match status" value="1"/>
</dbReference>
<dbReference type="GO" id="GO:0004113">
    <property type="term" value="F:2',3'-cyclic-nucleotide 3'-phosphodiesterase activity"/>
    <property type="evidence" value="ECO:0007669"/>
    <property type="project" value="InterPro"/>
</dbReference>
<dbReference type="InterPro" id="IPR004175">
    <property type="entry name" value="RNA_CPDase"/>
</dbReference>
<accession>A0A0D1M7Y6</accession>
<dbReference type="NCBIfam" id="TIGR02258">
    <property type="entry name" value="2_5_ligase"/>
    <property type="match status" value="1"/>
</dbReference>
<feature type="active site" description="Proton donor" evidence="2">
    <location>
        <position position="37"/>
    </location>
</feature>
<organism evidence="3 4">
    <name type="scientific">Sphingomonas melonis</name>
    <dbReference type="NCBI Taxonomy" id="152682"/>
    <lineage>
        <taxon>Bacteria</taxon>
        <taxon>Pseudomonadati</taxon>
        <taxon>Pseudomonadota</taxon>
        <taxon>Alphaproteobacteria</taxon>
        <taxon>Sphingomonadales</taxon>
        <taxon>Sphingomonadaceae</taxon>
        <taxon>Sphingomonas</taxon>
    </lineage>
</organism>
<evidence type="ECO:0000256" key="1">
    <source>
        <dbReference type="ARBA" id="ARBA00022801"/>
    </source>
</evidence>
<name>A0A0D1M7Y6_9SPHN</name>
<dbReference type="HAMAP" id="MF_01940">
    <property type="entry name" value="RNA_CPDase"/>
    <property type="match status" value="1"/>
</dbReference>
<comment type="catalytic activity">
    <reaction evidence="2">
        <text>a 3'-end 2',3'-cyclophospho-ribonucleotide-RNA + H2O = a 3'-end 2'-phospho-ribonucleotide-RNA + H(+)</text>
        <dbReference type="Rhea" id="RHEA:11828"/>
        <dbReference type="Rhea" id="RHEA-COMP:10464"/>
        <dbReference type="Rhea" id="RHEA-COMP:17353"/>
        <dbReference type="ChEBI" id="CHEBI:15377"/>
        <dbReference type="ChEBI" id="CHEBI:15378"/>
        <dbReference type="ChEBI" id="CHEBI:83064"/>
        <dbReference type="ChEBI" id="CHEBI:173113"/>
        <dbReference type="EC" id="3.1.4.58"/>
    </reaction>
</comment>
<dbReference type="Gene3D" id="3.90.1140.10">
    <property type="entry name" value="Cyclic phosphodiesterase"/>
    <property type="match status" value="1"/>
</dbReference>
<dbReference type="GO" id="GO:0008664">
    <property type="term" value="F:RNA 2',3'-cyclic 3'-phosphodiesterase activity"/>
    <property type="evidence" value="ECO:0007669"/>
    <property type="project" value="UniProtKB-EC"/>
</dbReference>
<dbReference type="PATRIC" id="fig|1549858.7.peg.1783"/>
<evidence type="ECO:0000256" key="2">
    <source>
        <dbReference type="HAMAP-Rule" id="MF_01940"/>
    </source>
</evidence>
<evidence type="ECO:0000313" key="3">
    <source>
        <dbReference type="EMBL" id="KIU28305.1"/>
    </source>
</evidence>
<proteinExistence type="inferred from homology"/>
<dbReference type="GO" id="GO:0016874">
    <property type="term" value="F:ligase activity"/>
    <property type="evidence" value="ECO:0007669"/>
    <property type="project" value="UniProtKB-KW"/>
</dbReference>
<dbReference type="EC" id="3.1.4.58" evidence="2"/>
<comment type="caution">
    <text evidence="3">The sequence shown here is derived from an EMBL/GenBank/DDBJ whole genome shotgun (WGS) entry which is preliminary data.</text>
</comment>
<keyword evidence="1 2" id="KW-0378">Hydrolase</keyword>
<gene>
    <name evidence="3" type="ORF">SR41_08170</name>
</gene>
<dbReference type="InterPro" id="IPR009097">
    <property type="entry name" value="Cyclic_Pdiesterase"/>
</dbReference>
<feature type="short sequence motif" description="HXTX 1" evidence="2">
    <location>
        <begin position="37"/>
        <end position="40"/>
    </location>
</feature>
<reference evidence="3 4" key="1">
    <citation type="submission" date="2015-01" db="EMBL/GenBank/DDBJ databases">
        <title>Genome of Sphingomonas taxi strain 30a.</title>
        <authorList>
            <person name="Eevers N."/>
            <person name="Van Hamme J."/>
            <person name="Bottos E."/>
            <person name="Weyens N."/>
            <person name="Vangronsveld J."/>
        </authorList>
    </citation>
    <scope>NUCLEOTIDE SEQUENCE [LARGE SCALE GENOMIC DNA]</scope>
    <source>
        <strain evidence="3 4">30a</strain>
    </source>
</reference>
<feature type="short sequence motif" description="HXTX 2" evidence="2">
    <location>
        <begin position="121"/>
        <end position="124"/>
    </location>
</feature>
<evidence type="ECO:0000313" key="4">
    <source>
        <dbReference type="Proteomes" id="UP000033203"/>
    </source>
</evidence>
<comment type="similarity">
    <text evidence="2">Belongs to the 2H phosphoesterase superfamily. ThpR family.</text>
</comment>